<proteinExistence type="predicted"/>
<organism evidence="2">
    <name type="scientific">Nothobranchius furzeri</name>
    <name type="common">Turquoise killifish</name>
    <dbReference type="NCBI Taxonomy" id="105023"/>
    <lineage>
        <taxon>Eukaryota</taxon>
        <taxon>Metazoa</taxon>
        <taxon>Chordata</taxon>
        <taxon>Craniata</taxon>
        <taxon>Vertebrata</taxon>
        <taxon>Euteleostomi</taxon>
        <taxon>Actinopterygii</taxon>
        <taxon>Neopterygii</taxon>
        <taxon>Teleostei</taxon>
        <taxon>Neoteleostei</taxon>
        <taxon>Acanthomorphata</taxon>
        <taxon>Ovalentaria</taxon>
        <taxon>Atherinomorphae</taxon>
        <taxon>Cyprinodontiformes</taxon>
        <taxon>Nothobranchiidae</taxon>
        <taxon>Nothobranchius</taxon>
    </lineage>
</organism>
<protein>
    <submittedName>
        <fullName evidence="2">Uncharacterized protein</fullName>
    </submittedName>
</protein>
<sequence>MTSSPVEATRNKVLLRKSAEEAMKKKGVDVNSRGDRSGELLVRPECESSYQLSAEINWTAQAEKAFIGPKLHTRRYFAFGARRLGPAKSHQKEVDGTELPGASEGSSTGGRSNHHTNILQGLYFTPSFILQGLITIAISPPPADPIIQMPLLLANPNIYLGGELSDDSDDSHDEEDVVRVLLADVRLQVQMAELRVCMANYVCNIPVIFNKNQPFSAERRESVRSIWQEQVAGLAAETLPLMSGETVNGLLIICLLVLST</sequence>
<accession>A0A1A8B8N5</accession>
<dbReference type="EMBL" id="HADY01024375">
    <property type="protein sequence ID" value="SBP62860.1"/>
    <property type="molecule type" value="Transcribed_RNA"/>
</dbReference>
<feature type="region of interest" description="Disordered" evidence="1">
    <location>
        <begin position="87"/>
        <end position="112"/>
    </location>
</feature>
<reference evidence="2" key="2">
    <citation type="submission" date="2016-06" db="EMBL/GenBank/DDBJ databases">
        <title>The genome of a short-lived fish provides insights into sex chromosome evolution and the genetic control of aging.</title>
        <authorList>
            <person name="Reichwald K."/>
            <person name="Felder M."/>
            <person name="Petzold A."/>
            <person name="Koch P."/>
            <person name="Groth M."/>
            <person name="Platzer M."/>
        </authorList>
    </citation>
    <scope>NUCLEOTIDE SEQUENCE</scope>
    <source>
        <tissue evidence="2">Brain</tissue>
    </source>
</reference>
<evidence type="ECO:0000313" key="2">
    <source>
        <dbReference type="EMBL" id="SBP62860.1"/>
    </source>
</evidence>
<name>A0A1A8B8N5_NOTFU</name>
<reference evidence="2" key="1">
    <citation type="submission" date="2016-05" db="EMBL/GenBank/DDBJ databases">
        <authorList>
            <person name="Lavstsen T."/>
            <person name="Jespersen J.S."/>
        </authorList>
    </citation>
    <scope>NUCLEOTIDE SEQUENCE</scope>
    <source>
        <tissue evidence="2">Brain</tissue>
    </source>
</reference>
<evidence type="ECO:0000256" key="1">
    <source>
        <dbReference type="SAM" id="MobiDB-lite"/>
    </source>
</evidence>
<dbReference type="AlphaFoldDB" id="A0A1A8B8N5"/>
<gene>
    <name evidence="2" type="primary">Nfu_g_1_004470</name>
</gene>